<dbReference type="AlphaFoldDB" id="A0A8K0DLV4"/>
<feature type="non-terminal residue" evidence="1">
    <location>
        <position position="126"/>
    </location>
</feature>
<organism evidence="1 2">
    <name type="scientific">Ignelater luminosus</name>
    <name type="common">Cucubano</name>
    <name type="synonym">Pyrophorus luminosus</name>
    <dbReference type="NCBI Taxonomy" id="2038154"/>
    <lineage>
        <taxon>Eukaryota</taxon>
        <taxon>Metazoa</taxon>
        <taxon>Ecdysozoa</taxon>
        <taxon>Arthropoda</taxon>
        <taxon>Hexapoda</taxon>
        <taxon>Insecta</taxon>
        <taxon>Pterygota</taxon>
        <taxon>Neoptera</taxon>
        <taxon>Endopterygota</taxon>
        <taxon>Coleoptera</taxon>
        <taxon>Polyphaga</taxon>
        <taxon>Elateriformia</taxon>
        <taxon>Elateroidea</taxon>
        <taxon>Elateridae</taxon>
        <taxon>Agrypninae</taxon>
        <taxon>Pyrophorini</taxon>
        <taxon>Ignelater</taxon>
    </lineage>
</organism>
<comment type="caution">
    <text evidence="1">The sequence shown here is derived from an EMBL/GenBank/DDBJ whole genome shotgun (WGS) entry which is preliminary data.</text>
</comment>
<name>A0A8K0DLV4_IGNLU</name>
<protein>
    <submittedName>
        <fullName evidence="1">Uncharacterized protein</fullName>
    </submittedName>
</protein>
<accession>A0A8K0DLV4</accession>
<dbReference type="OrthoDB" id="2016582at2759"/>
<proteinExistence type="predicted"/>
<dbReference type="EMBL" id="VTPC01000451">
    <property type="protein sequence ID" value="KAF2905722.1"/>
    <property type="molecule type" value="Genomic_DNA"/>
</dbReference>
<sequence length="126" mass="14980">VYPVLENFLVVPNPTVRDPVDKHWFPGEEKMFNMGCFLSRHLRLLLPFWNLQNRQLWSSYWRGREEKKYAQLLDQFEKTYITSITGEARFTTFLMQRLSIAIQRGNSASILRTLPPGRELKEIFCL</sequence>
<gene>
    <name evidence="1" type="ORF">ILUMI_00455</name>
</gene>
<reference evidence="1" key="1">
    <citation type="submission" date="2019-08" db="EMBL/GenBank/DDBJ databases">
        <title>The genome of the North American firefly Photinus pyralis.</title>
        <authorList>
            <consortium name="Photinus pyralis genome working group"/>
            <person name="Fallon T.R."/>
            <person name="Sander Lower S.E."/>
            <person name="Weng J.-K."/>
        </authorList>
    </citation>
    <scope>NUCLEOTIDE SEQUENCE</scope>
    <source>
        <strain evidence="1">TRF0915ILg1</strain>
        <tissue evidence="1">Whole body</tissue>
    </source>
</reference>
<evidence type="ECO:0000313" key="2">
    <source>
        <dbReference type="Proteomes" id="UP000801492"/>
    </source>
</evidence>
<dbReference type="Proteomes" id="UP000801492">
    <property type="component" value="Unassembled WGS sequence"/>
</dbReference>
<evidence type="ECO:0000313" key="1">
    <source>
        <dbReference type="EMBL" id="KAF2905722.1"/>
    </source>
</evidence>
<keyword evidence="2" id="KW-1185">Reference proteome</keyword>